<keyword evidence="3" id="KW-0732">Signal</keyword>
<accession>A0ABR3F991</accession>
<keyword evidence="5" id="KW-1185">Reference proteome</keyword>
<evidence type="ECO:0000313" key="5">
    <source>
        <dbReference type="Proteomes" id="UP001465976"/>
    </source>
</evidence>
<gene>
    <name evidence="4" type="ORF">V5O48_010092</name>
</gene>
<proteinExistence type="predicted"/>
<feature type="region of interest" description="Disordered" evidence="2">
    <location>
        <begin position="48"/>
        <end position="147"/>
    </location>
</feature>
<feature type="chain" id="PRO_5046539864" evidence="3">
    <location>
        <begin position="24"/>
        <end position="327"/>
    </location>
</feature>
<protein>
    <submittedName>
        <fullName evidence="4">Uncharacterized protein</fullName>
    </submittedName>
</protein>
<feature type="coiled-coil region" evidence="1">
    <location>
        <begin position="239"/>
        <end position="297"/>
    </location>
</feature>
<evidence type="ECO:0000256" key="3">
    <source>
        <dbReference type="SAM" id="SignalP"/>
    </source>
</evidence>
<name>A0ABR3F991_9AGAR</name>
<dbReference type="Proteomes" id="UP001465976">
    <property type="component" value="Unassembled WGS sequence"/>
</dbReference>
<evidence type="ECO:0000256" key="1">
    <source>
        <dbReference type="SAM" id="Coils"/>
    </source>
</evidence>
<keyword evidence="1" id="KW-0175">Coiled coil</keyword>
<sequence length="327" mass="36721">MILYCLFLYRIFLDLIRPLFVIGHGTAGGSSFVGGWEAVNRVATEPQPIHHGWGDPGAPQTWGNSTDGLWHSHDGSESPVNGESHENVTINDTQDASDMEDSELRSDMEESQLPENTGGDGFSSQTGCKRKRSRSTSFSSTGMEQDWTEERADTAMAWGLGFPWRTGFRATAAQVLKYLRKDFGRLNWSWHGVPGRDVSLDGLPDKQWATTQLWRCLPLSRKHQTPPPTFTGAQVQSRIAQIKAQLDAIETTLQGHKDRTYELNRQRVDLEGQINTNKEEAKEIRSKSNDLENRQRELASVLLDLNDLELVGLAWVRQDDLESNAVL</sequence>
<dbReference type="EMBL" id="JBAHYK010000704">
    <property type="protein sequence ID" value="KAL0571872.1"/>
    <property type="molecule type" value="Genomic_DNA"/>
</dbReference>
<comment type="caution">
    <text evidence="4">The sequence shown here is derived from an EMBL/GenBank/DDBJ whole genome shotgun (WGS) entry which is preliminary data.</text>
</comment>
<reference evidence="4 5" key="1">
    <citation type="submission" date="2024-02" db="EMBL/GenBank/DDBJ databases">
        <title>A draft genome for the cacao thread blight pathogen Marasmius crinis-equi.</title>
        <authorList>
            <person name="Cohen S.P."/>
            <person name="Baruah I.K."/>
            <person name="Amoako-Attah I."/>
            <person name="Bukari Y."/>
            <person name="Meinhardt L.W."/>
            <person name="Bailey B.A."/>
        </authorList>
    </citation>
    <scope>NUCLEOTIDE SEQUENCE [LARGE SCALE GENOMIC DNA]</scope>
    <source>
        <strain evidence="4 5">GH-76</strain>
    </source>
</reference>
<organism evidence="4 5">
    <name type="scientific">Marasmius crinis-equi</name>
    <dbReference type="NCBI Taxonomy" id="585013"/>
    <lineage>
        <taxon>Eukaryota</taxon>
        <taxon>Fungi</taxon>
        <taxon>Dikarya</taxon>
        <taxon>Basidiomycota</taxon>
        <taxon>Agaricomycotina</taxon>
        <taxon>Agaricomycetes</taxon>
        <taxon>Agaricomycetidae</taxon>
        <taxon>Agaricales</taxon>
        <taxon>Marasmiineae</taxon>
        <taxon>Marasmiaceae</taxon>
        <taxon>Marasmius</taxon>
    </lineage>
</organism>
<evidence type="ECO:0000256" key="2">
    <source>
        <dbReference type="SAM" id="MobiDB-lite"/>
    </source>
</evidence>
<feature type="signal peptide" evidence="3">
    <location>
        <begin position="1"/>
        <end position="23"/>
    </location>
</feature>
<evidence type="ECO:0000313" key="4">
    <source>
        <dbReference type="EMBL" id="KAL0571872.1"/>
    </source>
</evidence>